<protein>
    <submittedName>
        <fullName evidence="1">Ferritin</fullName>
    </submittedName>
</protein>
<dbReference type="KEGG" id="woc:BA177_16350"/>
<reference evidence="1 2" key="1">
    <citation type="submission" date="2016-06" db="EMBL/GenBank/DDBJ databases">
        <title>Complete genome sequence of a deep-branching marine Gamma Proteobacterium Woeseia oceani type strain XK5.</title>
        <authorList>
            <person name="Mu D."/>
            <person name="Du Z."/>
        </authorList>
    </citation>
    <scope>NUCLEOTIDE SEQUENCE [LARGE SCALE GENOMIC DNA]</scope>
    <source>
        <strain evidence="1 2">XK5</strain>
    </source>
</reference>
<dbReference type="InterPro" id="IPR012347">
    <property type="entry name" value="Ferritin-like"/>
</dbReference>
<dbReference type="EMBL" id="CP016268">
    <property type="protein sequence ID" value="ANO52544.1"/>
    <property type="molecule type" value="Genomic_DNA"/>
</dbReference>
<evidence type="ECO:0000313" key="2">
    <source>
        <dbReference type="Proteomes" id="UP000092695"/>
    </source>
</evidence>
<organism evidence="1 2">
    <name type="scientific">Woeseia oceani</name>
    <dbReference type="NCBI Taxonomy" id="1548547"/>
    <lineage>
        <taxon>Bacteria</taxon>
        <taxon>Pseudomonadati</taxon>
        <taxon>Pseudomonadota</taxon>
        <taxon>Gammaproteobacteria</taxon>
        <taxon>Woeseiales</taxon>
        <taxon>Woeseiaceae</taxon>
        <taxon>Woeseia</taxon>
    </lineage>
</organism>
<name>A0A193LJH0_9GAMM</name>
<dbReference type="Pfam" id="PF13668">
    <property type="entry name" value="Ferritin_2"/>
    <property type="match status" value="1"/>
</dbReference>
<dbReference type="PROSITE" id="PS51318">
    <property type="entry name" value="TAT"/>
    <property type="match status" value="1"/>
</dbReference>
<dbReference type="Proteomes" id="UP000092695">
    <property type="component" value="Chromosome"/>
</dbReference>
<dbReference type="InterPro" id="IPR009078">
    <property type="entry name" value="Ferritin-like_SF"/>
</dbReference>
<dbReference type="OrthoDB" id="7571942at2"/>
<dbReference type="AlphaFoldDB" id="A0A193LJH0"/>
<keyword evidence="2" id="KW-1185">Reference proteome</keyword>
<gene>
    <name evidence="1" type="ORF">BA177_16350</name>
</gene>
<proteinExistence type="predicted"/>
<evidence type="ECO:0000313" key="1">
    <source>
        <dbReference type="EMBL" id="ANO52544.1"/>
    </source>
</evidence>
<dbReference type="Gene3D" id="1.20.1260.10">
    <property type="match status" value="1"/>
</dbReference>
<dbReference type="InterPro" id="IPR006311">
    <property type="entry name" value="TAT_signal"/>
</dbReference>
<dbReference type="SUPFAM" id="SSF47240">
    <property type="entry name" value="Ferritin-like"/>
    <property type="match status" value="1"/>
</dbReference>
<dbReference type="STRING" id="1548547.BA177_16350"/>
<dbReference type="RefSeq" id="WP_068617974.1">
    <property type="nucleotide sequence ID" value="NZ_CP016268.1"/>
</dbReference>
<dbReference type="CDD" id="cd00657">
    <property type="entry name" value="Ferritin_like"/>
    <property type="match status" value="1"/>
</dbReference>
<sequence>MKRSTQNSQSTSLLLETAQNTRRQFIRGAGALTFSGVAVAMLGGRSTALAAGTADDAVAQDVRILNTAIAAEHEAVAAYQVGAESGLLEPAVLKVAVAFQGHHKEHVDALVKAVRSLGGQDVHARADYNFPVDRLQRQGDVLQFAAGLERGAVSAYAGAIPVFGNRDLSAAAASILADEAMHWAVLRQALGLDPVPGAFFS</sequence>
<accession>A0A193LJH0</accession>